<dbReference type="RefSeq" id="WP_207932351.1">
    <property type="nucleotide sequence ID" value="NZ_CP062222.1"/>
</dbReference>
<gene>
    <name evidence="3" type="ORF">IFJ75_09645</name>
</gene>
<accession>A0A975C6V8</accession>
<dbReference type="Proteomes" id="UP000663918">
    <property type="component" value="Chromosome"/>
</dbReference>
<proteinExistence type="predicted"/>
<dbReference type="AlphaFoldDB" id="A0A975C6V8"/>
<evidence type="ECO:0000313" key="3">
    <source>
        <dbReference type="EMBL" id="QTC93075.1"/>
    </source>
</evidence>
<feature type="signal peptide" evidence="2">
    <location>
        <begin position="1"/>
        <end position="19"/>
    </location>
</feature>
<evidence type="ECO:0000313" key="4">
    <source>
        <dbReference type="Proteomes" id="UP000663918"/>
    </source>
</evidence>
<keyword evidence="2" id="KW-0732">Signal</keyword>
<dbReference type="EMBL" id="CP062222">
    <property type="protein sequence ID" value="QTC93075.1"/>
    <property type="molecule type" value="Genomic_DNA"/>
</dbReference>
<feature type="compositionally biased region" description="Basic and acidic residues" evidence="1">
    <location>
        <begin position="104"/>
        <end position="116"/>
    </location>
</feature>
<name>A0A975C6V8_9CAUL</name>
<dbReference type="KEGG" id="bgoe:IFJ75_09645"/>
<feature type="region of interest" description="Disordered" evidence="1">
    <location>
        <begin position="95"/>
        <end position="116"/>
    </location>
</feature>
<sequence length="116" mass="12384">MKAALIAALVFTTATPAVVLPTTADAQVMAGRGAARSAARRARPALSEREEDRLYAAQDQVANLQQQIEAIETAGQTAGGLTPEQTAQITAHRTEMAEAQTVIDRLEAKRARRDTN</sequence>
<evidence type="ECO:0000256" key="2">
    <source>
        <dbReference type="SAM" id="SignalP"/>
    </source>
</evidence>
<reference evidence="3" key="1">
    <citation type="submission" date="2020-09" db="EMBL/GenBank/DDBJ databases">
        <title>Brevundimonas sp. LVF2 isolated from a puddle in Goettingen, Germany.</title>
        <authorList>
            <person name="Friedrich I."/>
            <person name="Klassen A."/>
            <person name="Hannes N."/>
            <person name="Schneider D."/>
            <person name="Hertel R."/>
            <person name="Daniel R."/>
        </authorList>
    </citation>
    <scope>NUCLEOTIDE SEQUENCE</scope>
    <source>
        <strain evidence="3">LVF2</strain>
    </source>
</reference>
<organism evidence="3 4">
    <name type="scientific">Brevundimonas goettingensis</name>
    <dbReference type="NCBI Taxonomy" id="2774190"/>
    <lineage>
        <taxon>Bacteria</taxon>
        <taxon>Pseudomonadati</taxon>
        <taxon>Pseudomonadota</taxon>
        <taxon>Alphaproteobacteria</taxon>
        <taxon>Caulobacterales</taxon>
        <taxon>Caulobacteraceae</taxon>
        <taxon>Brevundimonas</taxon>
    </lineage>
</organism>
<feature type="chain" id="PRO_5037538318" evidence="2">
    <location>
        <begin position="20"/>
        <end position="116"/>
    </location>
</feature>
<evidence type="ECO:0000256" key="1">
    <source>
        <dbReference type="SAM" id="MobiDB-lite"/>
    </source>
</evidence>
<keyword evidence="4" id="KW-1185">Reference proteome</keyword>
<protein>
    <submittedName>
        <fullName evidence="3">Uncharacterized protein</fullName>
    </submittedName>
</protein>